<protein>
    <submittedName>
        <fullName evidence="8">Phosphonate transport system ATP-binding protein</fullName>
    </submittedName>
</protein>
<keyword evidence="3" id="KW-0547">Nucleotide-binding</keyword>
<dbReference type="Pfam" id="PF00005">
    <property type="entry name" value="ABC_tran"/>
    <property type="match status" value="1"/>
</dbReference>
<sequence length="279" mass="30278">MIKISNFSRTFGSHKGLDNVNINIKAGEMVALIGASGSGKSTLLRHIAGIMAGDKDNGRISVLGKNIQKGGKISKTVRKSRTDIGMIFQQFNLVERLSVHTNVMLGALGRLPLWRSCLGLFPNDVKELAFQSLDRVGIVEKSFNRASKISGGQQQRAAIARALVQYAKLLLADEPIASLDPESSRKVMEILADINKSDGITVLVTLHQVDYAIKYCPRTIALKDGKVVYDGDSSALTPAFLKEIYGAASEEMFASAVDNNESSSFERLKAKHELSLLAV</sequence>
<dbReference type="InterPro" id="IPR027417">
    <property type="entry name" value="P-loop_NTPase"/>
</dbReference>
<dbReference type="InterPro" id="IPR017871">
    <property type="entry name" value="ABC_transporter-like_CS"/>
</dbReference>
<dbReference type="GO" id="GO:0015416">
    <property type="term" value="F:ABC-type phosphonate transporter activity"/>
    <property type="evidence" value="ECO:0007669"/>
    <property type="project" value="InterPro"/>
</dbReference>
<dbReference type="PROSITE" id="PS50893">
    <property type="entry name" value="ABC_TRANSPORTER_2"/>
    <property type="match status" value="1"/>
</dbReference>
<dbReference type="SMART" id="SM00382">
    <property type="entry name" value="AAA"/>
    <property type="match status" value="1"/>
</dbReference>
<keyword evidence="2" id="KW-1003">Cell membrane</keyword>
<feature type="domain" description="ABC transporter" evidence="7">
    <location>
        <begin position="2"/>
        <end position="249"/>
    </location>
</feature>
<dbReference type="InterPro" id="IPR012693">
    <property type="entry name" value="ABC_transpr_PhnC"/>
</dbReference>
<dbReference type="NCBIfam" id="TIGR02315">
    <property type="entry name" value="ABC_phnC"/>
    <property type="match status" value="1"/>
</dbReference>
<accession>A0A1M7SSZ6</accession>
<dbReference type="CDD" id="cd03256">
    <property type="entry name" value="ABC_PhnC_transporter"/>
    <property type="match status" value="1"/>
</dbReference>
<evidence type="ECO:0000256" key="2">
    <source>
        <dbReference type="ARBA" id="ARBA00022475"/>
    </source>
</evidence>
<evidence type="ECO:0000256" key="1">
    <source>
        <dbReference type="ARBA" id="ARBA00022448"/>
    </source>
</evidence>
<name>A0A1M7SSZ6_9BACT</name>
<dbReference type="STRING" id="1121455.SAMN02745728_01229"/>
<dbReference type="GO" id="GO:0016020">
    <property type="term" value="C:membrane"/>
    <property type="evidence" value="ECO:0007669"/>
    <property type="project" value="InterPro"/>
</dbReference>
<reference evidence="8 9" key="1">
    <citation type="submission" date="2016-12" db="EMBL/GenBank/DDBJ databases">
        <authorList>
            <person name="Song W.-J."/>
            <person name="Kurnit D.M."/>
        </authorList>
    </citation>
    <scope>NUCLEOTIDE SEQUENCE [LARGE SCALE GENOMIC DNA]</scope>
    <source>
        <strain evidence="8 9">DSM 11393</strain>
    </source>
</reference>
<dbReference type="GO" id="GO:0016887">
    <property type="term" value="F:ATP hydrolysis activity"/>
    <property type="evidence" value="ECO:0007669"/>
    <property type="project" value="InterPro"/>
</dbReference>
<evidence type="ECO:0000256" key="5">
    <source>
        <dbReference type="ARBA" id="ARBA00022967"/>
    </source>
</evidence>
<organism evidence="8 9">
    <name type="scientific">Desulfovibrio litoralis DSM 11393</name>
    <dbReference type="NCBI Taxonomy" id="1121455"/>
    <lineage>
        <taxon>Bacteria</taxon>
        <taxon>Pseudomonadati</taxon>
        <taxon>Thermodesulfobacteriota</taxon>
        <taxon>Desulfovibrionia</taxon>
        <taxon>Desulfovibrionales</taxon>
        <taxon>Desulfovibrionaceae</taxon>
        <taxon>Desulfovibrio</taxon>
    </lineage>
</organism>
<dbReference type="GO" id="GO:0005524">
    <property type="term" value="F:ATP binding"/>
    <property type="evidence" value="ECO:0007669"/>
    <property type="project" value="UniProtKB-KW"/>
</dbReference>
<dbReference type="AlphaFoldDB" id="A0A1M7SSZ6"/>
<evidence type="ECO:0000259" key="7">
    <source>
        <dbReference type="PROSITE" id="PS50893"/>
    </source>
</evidence>
<dbReference type="RefSeq" id="WP_072696907.1">
    <property type="nucleotide sequence ID" value="NZ_FRDI01000004.1"/>
</dbReference>
<dbReference type="InterPro" id="IPR003593">
    <property type="entry name" value="AAA+_ATPase"/>
</dbReference>
<dbReference type="Proteomes" id="UP000186469">
    <property type="component" value="Unassembled WGS sequence"/>
</dbReference>
<dbReference type="EMBL" id="FRDI01000004">
    <property type="protein sequence ID" value="SHN61494.1"/>
    <property type="molecule type" value="Genomic_DNA"/>
</dbReference>
<evidence type="ECO:0000256" key="3">
    <source>
        <dbReference type="ARBA" id="ARBA00022741"/>
    </source>
</evidence>
<dbReference type="OrthoDB" id="9809450at2"/>
<keyword evidence="4 8" id="KW-0067">ATP-binding</keyword>
<dbReference type="Gene3D" id="3.40.50.300">
    <property type="entry name" value="P-loop containing nucleotide triphosphate hydrolases"/>
    <property type="match status" value="1"/>
</dbReference>
<keyword evidence="9" id="KW-1185">Reference proteome</keyword>
<dbReference type="PANTHER" id="PTHR43166:SF6">
    <property type="entry name" value="PHOSPHONATES IMPORT ATP-BINDING PROTEIN PHNC"/>
    <property type="match status" value="1"/>
</dbReference>
<keyword evidence="1" id="KW-0813">Transport</keyword>
<dbReference type="InterPro" id="IPR003439">
    <property type="entry name" value="ABC_transporter-like_ATP-bd"/>
</dbReference>
<evidence type="ECO:0000256" key="4">
    <source>
        <dbReference type="ARBA" id="ARBA00022840"/>
    </source>
</evidence>
<dbReference type="SUPFAM" id="SSF52540">
    <property type="entry name" value="P-loop containing nucleoside triphosphate hydrolases"/>
    <property type="match status" value="1"/>
</dbReference>
<evidence type="ECO:0000313" key="9">
    <source>
        <dbReference type="Proteomes" id="UP000186469"/>
    </source>
</evidence>
<evidence type="ECO:0000256" key="6">
    <source>
        <dbReference type="ARBA" id="ARBA00023136"/>
    </source>
</evidence>
<keyword evidence="5" id="KW-1278">Translocase</keyword>
<keyword evidence="6" id="KW-0472">Membrane</keyword>
<gene>
    <name evidence="8" type="ORF">SAMN02745728_01229</name>
</gene>
<proteinExistence type="predicted"/>
<evidence type="ECO:0000313" key="8">
    <source>
        <dbReference type="EMBL" id="SHN61494.1"/>
    </source>
</evidence>
<dbReference type="InterPro" id="IPR050086">
    <property type="entry name" value="MetN_ABC_transporter-like"/>
</dbReference>
<dbReference type="PROSITE" id="PS00211">
    <property type="entry name" value="ABC_TRANSPORTER_1"/>
    <property type="match status" value="1"/>
</dbReference>
<dbReference type="PANTHER" id="PTHR43166">
    <property type="entry name" value="AMINO ACID IMPORT ATP-BINDING PROTEIN"/>
    <property type="match status" value="1"/>
</dbReference>